<dbReference type="InterPro" id="IPR000537">
    <property type="entry name" value="UbiA_prenyltransferase"/>
</dbReference>
<comment type="cofactor">
    <cofactor evidence="1">
        <name>Mg(2+)</name>
        <dbReference type="ChEBI" id="CHEBI:18420"/>
    </cofactor>
</comment>
<comment type="pathway">
    <text evidence="3">Secondary metabolite biosynthesis; terpenoid biosynthesis.</text>
</comment>
<dbReference type="EMBL" id="VIFY01000188">
    <property type="protein sequence ID" value="TQB68820.1"/>
    <property type="molecule type" value="Genomic_DNA"/>
</dbReference>
<comment type="similarity">
    <text evidence="4">Belongs to the UbiA prenyltransferase family.</text>
</comment>
<feature type="transmembrane region" description="Helical" evidence="9">
    <location>
        <begin position="218"/>
        <end position="237"/>
    </location>
</feature>
<keyword evidence="5 10" id="KW-0808">Transferase</keyword>
<comment type="caution">
    <text evidence="10">The sequence shown here is derived from an EMBL/GenBank/DDBJ whole genome shotgun (WGS) entry which is preliminary data.</text>
</comment>
<dbReference type="Gene3D" id="1.10.357.140">
    <property type="entry name" value="UbiA prenyltransferase"/>
    <property type="match status" value="1"/>
</dbReference>
<keyword evidence="6 9" id="KW-0812">Transmembrane</keyword>
<dbReference type="PANTHER" id="PTHR11048">
    <property type="entry name" value="PRENYLTRANSFERASES"/>
    <property type="match status" value="1"/>
</dbReference>
<evidence type="ECO:0000313" key="10">
    <source>
        <dbReference type="EMBL" id="TQB68820.1"/>
    </source>
</evidence>
<feature type="transmembrane region" description="Helical" evidence="9">
    <location>
        <begin position="274"/>
        <end position="294"/>
    </location>
</feature>
<evidence type="ECO:0000256" key="6">
    <source>
        <dbReference type="ARBA" id="ARBA00022692"/>
    </source>
</evidence>
<feature type="transmembrane region" description="Helical" evidence="9">
    <location>
        <begin position="107"/>
        <end position="129"/>
    </location>
</feature>
<dbReference type="AlphaFoldDB" id="A0A507QP98"/>
<evidence type="ECO:0000256" key="9">
    <source>
        <dbReference type="SAM" id="Phobius"/>
    </source>
</evidence>
<gene>
    <name evidence="10" type="primary">COQ2_1</name>
    <name evidence="10" type="ORF">MPDQ_002722</name>
</gene>
<evidence type="ECO:0000256" key="5">
    <source>
        <dbReference type="ARBA" id="ARBA00022679"/>
    </source>
</evidence>
<evidence type="ECO:0000256" key="1">
    <source>
        <dbReference type="ARBA" id="ARBA00001946"/>
    </source>
</evidence>
<evidence type="ECO:0000256" key="8">
    <source>
        <dbReference type="ARBA" id="ARBA00023136"/>
    </source>
</evidence>
<evidence type="ECO:0000256" key="4">
    <source>
        <dbReference type="ARBA" id="ARBA00005985"/>
    </source>
</evidence>
<dbReference type="Pfam" id="PF01040">
    <property type="entry name" value="UbiA"/>
    <property type="match status" value="1"/>
</dbReference>
<organism evidence="10 11">
    <name type="scientific">Monascus purpureus</name>
    <name type="common">Red mold</name>
    <name type="synonym">Monascus anka</name>
    <dbReference type="NCBI Taxonomy" id="5098"/>
    <lineage>
        <taxon>Eukaryota</taxon>
        <taxon>Fungi</taxon>
        <taxon>Dikarya</taxon>
        <taxon>Ascomycota</taxon>
        <taxon>Pezizomycotina</taxon>
        <taxon>Eurotiomycetes</taxon>
        <taxon>Eurotiomycetidae</taxon>
        <taxon>Eurotiales</taxon>
        <taxon>Aspergillaceae</taxon>
        <taxon>Monascus</taxon>
    </lineage>
</organism>
<evidence type="ECO:0000256" key="2">
    <source>
        <dbReference type="ARBA" id="ARBA00004141"/>
    </source>
</evidence>
<evidence type="ECO:0000256" key="3">
    <source>
        <dbReference type="ARBA" id="ARBA00004721"/>
    </source>
</evidence>
<feature type="transmembrane region" description="Helical" evidence="9">
    <location>
        <begin position="171"/>
        <end position="192"/>
    </location>
</feature>
<dbReference type="GO" id="GO:0008412">
    <property type="term" value="F:4-hydroxybenzoate polyprenyltransferase activity"/>
    <property type="evidence" value="ECO:0007669"/>
    <property type="project" value="TreeGrafter"/>
</dbReference>
<evidence type="ECO:0000256" key="7">
    <source>
        <dbReference type="ARBA" id="ARBA00022989"/>
    </source>
</evidence>
<accession>A0A507QP98</accession>
<protein>
    <submittedName>
        <fullName evidence="10">Para-hydroxybenzoate--polyprenyltransferase, mitochondrial (PHB:polyprenyltransferase)</fullName>
    </submittedName>
</protein>
<dbReference type="InterPro" id="IPR039653">
    <property type="entry name" value="Prenyltransferase"/>
</dbReference>
<proteinExistence type="inferred from homology"/>
<dbReference type="Gene3D" id="1.20.120.1780">
    <property type="entry name" value="UbiA prenyltransferase"/>
    <property type="match status" value="1"/>
</dbReference>
<sequence length="298" mass="32811">MKQDDSPSEPRPPYEVSGNSFLSYLPTSWVPIALHPPTPGFLLTRAGLFSVACIFLRGAACTWNDNIDQDYDRLVARCQNRPIARGAISTTAGHVFTALQTVMGSTAFFLLPDICMADAIPITLLFAIYPFGKRFTDYPQAILGFPFAFGIVLACHSIQVDPFATRPAGLLWSTTALVVANVLWTMIYDTIYAHQDREDDRKAGVKSMAVRFRDSTKLLCSALSAIIVSLLVGVGVFAQLHWIYYVVGVGGVAISLITMITAVELAVPESCMWWFQWGFWYVGGSLLGGFLLQYSRLS</sequence>
<feature type="transmembrane region" description="Helical" evidence="9">
    <location>
        <begin position="243"/>
        <end position="267"/>
    </location>
</feature>
<reference evidence="10 11" key="1">
    <citation type="submission" date="2019-06" db="EMBL/GenBank/DDBJ databases">
        <title>Wine fermentation using esterase from Monascus purpureus.</title>
        <authorList>
            <person name="Geng C."/>
            <person name="Zhang Y."/>
        </authorList>
    </citation>
    <scope>NUCLEOTIDE SEQUENCE [LARGE SCALE GENOMIC DNA]</scope>
    <source>
        <strain evidence="10">HQ1</strain>
    </source>
</reference>
<dbReference type="Proteomes" id="UP000319663">
    <property type="component" value="Unassembled WGS sequence"/>
</dbReference>
<dbReference type="InterPro" id="IPR044878">
    <property type="entry name" value="UbiA_sf"/>
</dbReference>
<feature type="transmembrane region" description="Helical" evidence="9">
    <location>
        <begin position="141"/>
        <end position="159"/>
    </location>
</feature>
<dbReference type="STRING" id="5098.A0A507QP98"/>
<dbReference type="FunFam" id="1.20.120.1780:FF:000001">
    <property type="entry name" value="4-hydroxybenzoate octaprenyltransferase"/>
    <property type="match status" value="1"/>
</dbReference>
<dbReference type="CDD" id="cd13959">
    <property type="entry name" value="PT_UbiA_COQ2"/>
    <property type="match status" value="1"/>
</dbReference>
<dbReference type="GO" id="GO:0006744">
    <property type="term" value="P:ubiquinone biosynthetic process"/>
    <property type="evidence" value="ECO:0007669"/>
    <property type="project" value="TreeGrafter"/>
</dbReference>
<dbReference type="PANTHER" id="PTHR11048:SF39">
    <property type="entry name" value="POLYPRENYL TRANSFERASE AUSN"/>
    <property type="match status" value="1"/>
</dbReference>
<keyword evidence="8 9" id="KW-0472">Membrane</keyword>
<dbReference type="FunFam" id="1.10.357.140:FF:000008">
    <property type="entry name" value="4-hydroxybenzoate octaprenyltransferase"/>
    <property type="match status" value="1"/>
</dbReference>
<comment type="subcellular location">
    <subcellularLocation>
        <location evidence="2">Membrane</location>
        <topology evidence="2">Multi-pass membrane protein</topology>
    </subcellularLocation>
</comment>
<keyword evidence="11" id="KW-1185">Reference proteome</keyword>
<name>A0A507QP98_MONPU</name>
<evidence type="ECO:0000313" key="11">
    <source>
        <dbReference type="Proteomes" id="UP000319663"/>
    </source>
</evidence>
<keyword evidence="7 9" id="KW-1133">Transmembrane helix</keyword>
<dbReference type="GO" id="GO:0005743">
    <property type="term" value="C:mitochondrial inner membrane"/>
    <property type="evidence" value="ECO:0007669"/>
    <property type="project" value="TreeGrafter"/>
</dbReference>